<keyword evidence="4" id="KW-1185">Reference proteome</keyword>
<evidence type="ECO:0000259" key="2">
    <source>
        <dbReference type="Pfam" id="PF00534"/>
    </source>
</evidence>
<reference evidence="3 4" key="1">
    <citation type="submission" date="2024-02" db="EMBL/GenBank/DDBJ databases">
        <title>Full genome sequence of Sphingomonas kaistensis.</title>
        <authorList>
            <person name="Poletto B.L."/>
            <person name="Silva G."/>
            <person name="Galante D."/>
            <person name="Campos K.R."/>
            <person name="Santos M.B.N."/>
            <person name="Sacchi C.T."/>
        </authorList>
    </citation>
    <scope>NUCLEOTIDE SEQUENCE [LARGE SCALE GENOMIC DNA]</scope>
    <source>
        <strain evidence="3 4">MA4R</strain>
    </source>
</reference>
<evidence type="ECO:0000313" key="4">
    <source>
        <dbReference type="Proteomes" id="UP001382935"/>
    </source>
</evidence>
<dbReference type="InterPro" id="IPR001296">
    <property type="entry name" value="Glyco_trans_1"/>
</dbReference>
<dbReference type="RefSeq" id="WP_338503379.1">
    <property type="nucleotide sequence ID" value="NZ_CP145607.1"/>
</dbReference>
<organism evidence="3 4">
    <name type="scientific">Sphingomonas kaistensis</name>
    <dbReference type="NCBI Taxonomy" id="298708"/>
    <lineage>
        <taxon>Bacteria</taxon>
        <taxon>Pseudomonadati</taxon>
        <taxon>Pseudomonadota</taxon>
        <taxon>Alphaproteobacteria</taxon>
        <taxon>Sphingomonadales</taxon>
        <taxon>Sphingomonadaceae</taxon>
        <taxon>Sphingomonas</taxon>
    </lineage>
</organism>
<protein>
    <submittedName>
        <fullName evidence="3">Glycosyltransferase family 1 protein</fullName>
    </submittedName>
</protein>
<sequence>MGGGRRAVAGFAPLTVSAPIILDVNRLIWRRWRGSLPTGVDRVCLAYVEHFGARARAVVRFKGRHLALSPCRSRALFALLLEGGPDFRKHFVTFVARAILPGSWGRVPAGAFYLNVGHTGLEDPDLATWVERHRLRAIYLVHDLIPLTHPQYCRPDEDEKHGRRMRTILASAAGVIGNSQATLDDLAAFAAGEGMAMPPTVVAWLSGQAIARPSSSAVAGRPYFLVLGTIEGRKNHRLLLEVWRGLHASLGDKIPRLVIVGARGWEADDVFAQLDDLGPLAPFIDEKRHCSDAELAELMAGARALLMPSFAEGYGMPVFEALEFGTPVIAADLPVYHEVAGDIPTYLDPDDADAWARVVIRYCEDDPERARQIGAMRSFQVPDWAAHFAVVDRWMATLD</sequence>
<proteinExistence type="predicted"/>
<dbReference type="Gene3D" id="3.40.50.2000">
    <property type="entry name" value="Glycogen Phosphorylase B"/>
    <property type="match status" value="1"/>
</dbReference>
<dbReference type="CDD" id="cd03809">
    <property type="entry name" value="GT4_MtfB-like"/>
    <property type="match status" value="1"/>
</dbReference>
<dbReference type="SUPFAM" id="SSF53756">
    <property type="entry name" value="UDP-Glycosyltransferase/glycogen phosphorylase"/>
    <property type="match status" value="1"/>
</dbReference>
<dbReference type="EMBL" id="CP145607">
    <property type="protein sequence ID" value="WWM70542.1"/>
    <property type="molecule type" value="Genomic_DNA"/>
</dbReference>
<accession>A0ABZ2G0B7</accession>
<dbReference type="Pfam" id="PF00534">
    <property type="entry name" value="Glycos_transf_1"/>
    <property type="match status" value="1"/>
</dbReference>
<dbReference type="PANTHER" id="PTHR46401:SF2">
    <property type="entry name" value="GLYCOSYLTRANSFERASE WBBK-RELATED"/>
    <property type="match status" value="1"/>
</dbReference>
<dbReference type="PANTHER" id="PTHR46401">
    <property type="entry name" value="GLYCOSYLTRANSFERASE WBBK-RELATED"/>
    <property type="match status" value="1"/>
</dbReference>
<keyword evidence="1" id="KW-0808">Transferase</keyword>
<feature type="domain" description="Glycosyl transferase family 1" evidence="2">
    <location>
        <begin position="213"/>
        <end position="373"/>
    </location>
</feature>
<gene>
    <name evidence="3" type="ORF">V6R86_07605</name>
</gene>
<evidence type="ECO:0000256" key="1">
    <source>
        <dbReference type="ARBA" id="ARBA00022679"/>
    </source>
</evidence>
<name>A0ABZ2G0B7_9SPHN</name>
<evidence type="ECO:0000313" key="3">
    <source>
        <dbReference type="EMBL" id="WWM70542.1"/>
    </source>
</evidence>
<dbReference type="Proteomes" id="UP001382935">
    <property type="component" value="Chromosome"/>
</dbReference>